<feature type="transmembrane region" description="Helical" evidence="14">
    <location>
        <begin position="145"/>
        <end position="165"/>
    </location>
</feature>
<comment type="caution">
    <text evidence="19">The sequence shown here is derived from an EMBL/GenBank/DDBJ whole genome shotgun (WGS) entry which is preliminary data.</text>
</comment>
<feature type="domain" description="CBS" evidence="18">
    <location>
        <begin position="245"/>
        <end position="302"/>
    </location>
</feature>
<evidence type="ECO:0000256" key="7">
    <source>
        <dbReference type="ARBA" id="ARBA00022737"/>
    </source>
</evidence>
<keyword evidence="12 17" id="KW-0129">CBS domain</keyword>
<evidence type="ECO:0000256" key="2">
    <source>
        <dbReference type="ARBA" id="ARBA00007931"/>
    </source>
</evidence>
<feature type="binding site" evidence="16">
    <location>
        <position position="62"/>
    </location>
    <ligand>
        <name>Zn(2+)</name>
        <dbReference type="ChEBI" id="CHEBI:29105"/>
        <note>catalytic</note>
    </ligand>
</feature>
<dbReference type="SUPFAM" id="SSF54631">
    <property type="entry name" value="CBS-domain pair"/>
    <property type="match status" value="1"/>
</dbReference>
<feature type="active site" evidence="15">
    <location>
        <position position="63"/>
    </location>
</feature>
<evidence type="ECO:0000256" key="6">
    <source>
        <dbReference type="ARBA" id="ARBA00022723"/>
    </source>
</evidence>
<name>A0A369A739_9FLAO</name>
<dbReference type="Proteomes" id="UP000253517">
    <property type="component" value="Unassembled WGS sequence"/>
</dbReference>
<dbReference type="PANTHER" id="PTHR39188:SF3">
    <property type="entry name" value="STAGE IV SPORULATION PROTEIN FB"/>
    <property type="match status" value="1"/>
</dbReference>
<dbReference type="PROSITE" id="PS51371">
    <property type="entry name" value="CBS"/>
    <property type="match status" value="2"/>
</dbReference>
<feature type="transmembrane region" description="Helical" evidence="14">
    <location>
        <begin position="103"/>
        <end position="125"/>
    </location>
</feature>
<dbReference type="InterPro" id="IPR008915">
    <property type="entry name" value="Peptidase_M50"/>
</dbReference>
<dbReference type="InterPro" id="IPR016483">
    <property type="entry name" value="UCP006404_Pept_M50_CBS"/>
</dbReference>
<evidence type="ECO:0000313" key="19">
    <source>
        <dbReference type="EMBL" id="RCX03244.1"/>
    </source>
</evidence>
<sequence>MKTTSSSVLLGHVQGIPIKIHWSFLLILGYVAFINVRAGADTPQVIWALVFVLAIFACVVLHELGHALTALYYGIHTRSITLYPIGGIAALEKIPEKPIQELAVTLAGPLVNVVLGILFWLLASWLTPQGIDLENASLTISPSTFLINLAAVNLLLAVFNLIPAFPMDGGRVLRSVLAMAIGRLKATQIAMIVGQILAVIFIFKGFMGNPFLILIGAFVFFGAAQEYNSVRYTSVLSLHQVRDALMTRFTLLSLDTTLAQVRELILSGAEKEFVVVDHTGRPVGIFTRDLLIAHLSNQPEDTTVGQCYKPSNLTLSPDQSMEEAYRLMHEHQIPIAPVLENNTITAVINTENIMEYLMLTEGGEE</sequence>
<comment type="cofactor">
    <cofactor evidence="14 16">
        <name>Zn(2+)</name>
        <dbReference type="ChEBI" id="CHEBI:29105"/>
    </cofactor>
    <text evidence="14 16">Binds 1 zinc ion per subunit.</text>
</comment>
<evidence type="ECO:0000256" key="4">
    <source>
        <dbReference type="ARBA" id="ARBA00022670"/>
    </source>
</evidence>
<keyword evidence="13 14" id="KW-0472">Membrane</keyword>
<dbReference type="GO" id="GO:0046872">
    <property type="term" value="F:metal ion binding"/>
    <property type="evidence" value="ECO:0007669"/>
    <property type="project" value="UniProtKB-UniRule"/>
</dbReference>
<feature type="binding site" evidence="16">
    <location>
        <position position="168"/>
    </location>
    <ligand>
        <name>Zn(2+)</name>
        <dbReference type="ChEBI" id="CHEBI:29105"/>
        <note>catalytic</note>
    </ligand>
</feature>
<dbReference type="GO" id="GO:0008237">
    <property type="term" value="F:metallopeptidase activity"/>
    <property type="evidence" value="ECO:0007669"/>
    <property type="project" value="UniProtKB-UniRule"/>
</dbReference>
<evidence type="ECO:0000256" key="12">
    <source>
        <dbReference type="ARBA" id="ARBA00023122"/>
    </source>
</evidence>
<dbReference type="Pfam" id="PF00571">
    <property type="entry name" value="CBS"/>
    <property type="match status" value="2"/>
</dbReference>
<protein>
    <recommendedName>
        <fullName evidence="14">Zinc metalloprotease</fullName>
    </recommendedName>
</protein>
<evidence type="ECO:0000256" key="8">
    <source>
        <dbReference type="ARBA" id="ARBA00022801"/>
    </source>
</evidence>
<evidence type="ECO:0000256" key="16">
    <source>
        <dbReference type="PIRSR" id="PIRSR006404-2"/>
    </source>
</evidence>
<dbReference type="InterPro" id="IPR046342">
    <property type="entry name" value="CBS_dom_sf"/>
</dbReference>
<keyword evidence="11 14" id="KW-0482">Metalloprotease</keyword>
<evidence type="ECO:0000256" key="3">
    <source>
        <dbReference type="ARBA" id="ARBA00022475"/>
    </source>
</evidence>
<keyword evidence="20" id="KW-1185">Reference proteome</keyword>
<reference evidence="19 20" key="1">
    <citation type="submission" date="2018-07" db="EMBL/GenBank/DDBJ databases">
        <title>Genomic Encyclopedia of Type Strains, Phase IV (KMG-IV): sequencing the most valuable type-strain genomes for metagenomic binning, comparative biology and taxonomic classification.</title>
        <authorList>
            <person name="Goeker M."/>
        </authorList>
    </citation>
    <scope>NUCLEOTIDE SEQUENCE [LARGE SCALE GENOMIC DNA]</scope>
    <source>
        <strain evidence="19 20">DSM 21410</strain>
    </source>
</reference>
<dbReference type="Pfam" id="PF02163">
    <property type="entry name" value="Peptidase_M50"/>
    <property type="match status" value="1"/>
</dbReference>
<feature type="transmembrane region" description="Helical" evidence="14">
    <location>
        <begin position="45"/>
        <end position="64"/>
    </location>
</feature>
<evidence type="ECO:0000259" key="18">
    <source>
        <dbReference type="PROSITE" id="PS51371"/>
    </source>
</evidence>
<dbReference type="GO" id="GO:0006508">
    <property type="term" value="P:proteolysis"/>
    <property type="evidence" value="ECO:0007669"/>
    <property type="project" value="UniProtKB-KW"/>
</dbReference>
<feature type="transmembrane region" description="Helical" evidence="14">
    <location>
        <begin position="209"/>
        <end position="227"/>
    </location>
</feature>
<keyword evidence="3 14" id="KW-1003">Cell membrane</keyword>
<evidence type="ECO:0000256" key="10">
    <source>
        <dbReference type="ARBA" id="ARBA00022989"/>
    </source>
</evidence>
<keyword evidence="5 14" id="KW-0812">Transmembrane</keyword>
<proteinExistence type="inferred from homology"/>
<evidence type="ECO:0000256" key="11">
    <source>
        <dbReference type="ARBA" id="ARBA00023049"/>
    </source>
</evidence>
<keyword evidence="9 14" id="KW-0862">Zinc</keyword>
<dbReference type="EMBL" id="QPJS01000003">
    <property type="protein sequence ID" value="RCX03244.1"/>
    <property type="molecule type" value="Genomic_DNA"/>
</dbReference>
<accession>A0A369A739</accession>
<gene>
    <name evidence="19" type="ORF">DES35_103126</name>
</gene>
<dbReference type="CDD" id="cd06164">
    <property type="entry name" value="S2P-M50_SpoIVFB_CBS"/>
    <property type="match status" value="1"/>
</dbReference>
<keyword evidence="4 14" id="KW-0645">Protease</keyword>
<keyword evidence="8 14" id="KW-0378">Hydrolase</keyword>
<keyword evidence="6 14" id="KW-0479">Metal-binding</keyword>
<evidence type="ECO:0000256" key="14">
    <source>
        <dbReference type="PIRNR" id="PIRNR006404"/>
    </source>
</evidence>
<evidence type="ECO:0000256" key="5">
    <source>
        <dbReference type="ARBA" id="ARBA00022692"/>
    </source>
</evidence>
<organism evidence="19 20">
    <name type="scientific">Schleiferia thermophila</name>
    <dbReference type="NCBI Taxonomy" id="884107"/>
    <lineage>
        <taxon>Bacteria</taxon>
        <taxon>Pseudomonadati</taxon>
        <taxon>Bacteroidota</taxon>
        <taxon>Flavobacteriia</taxon>
        <taxon>Flavobacteriales</taxon>
        <taxon>Schleiferiaceae</taxon>
        <taxon>Schleiferia</taxon>
    </lineage>
</organism>
<dbReference type="RefSeq" id="WP_114366304.1">
    <property type="nucleotide sequence ID" value="NZ_BHZF01000003.1"/>
</dbReference>
<dbReference type="InterPro" id="IPR000644">
    <property type="entry name" value="CBS_dom"/>
</dbReference>
<keyword evidence="7" id="KW-0677">Repeat</keyword>
<feature type="domain" description="CBS" evidence="18">
    <location>
        <begin position="308"/>
        <end position="365"/>
    </location>
</feature>
<dbReference type="GO" id="GO:0005886">
    <property type="term" value="C:plasma membrane"/>
    <property type="evidence" value="ECO:0007669"/>
    <property type="project" value="UniProtKB-SubCell"/>
</dbReference>
<evidence type="ECO:0000256" key="9">
    <source>
        <dbReference type="ARBA" id="ARBA00022833"/>
    </source>
</evidence>
<dbReference type="AlphaFoldDB" id="A0A369A739"/>
<dbReference type="PIRSF" id="PIRSF006404">
    <property type="entry name" value="UCP006404_Pept_M50_CBS"/>
    <property type="match status" value="1"/>
</dbReference>
<comment type="similarity">
    <text evidence="2 14">Belongs to the peptidase M50B family.</text>
</comment>
<evidence type="ECO:0000256" key="1">
    <source>
        <dbReference type="ARBA" id="ARBA00004651"/>
    </source>
</evidence>
<feature type="binding site" evidence="16">
    <location>
        <position position="66"/>
    </location>
    <ligand>
        <name>Zn(2+)</name>
        <dbReference type="ChEBI" id="CHEBI:29105"/>
        <note>catalytic</note>
    </ligand>
</feature>
<keyword evidence="10 14" id="KW-1133">Transmembrane helix</keyword>
<comment type="subcellular location">
    <subcellularLocation>
        <location evidence="1 14">Cell membrane</location>
        <topology evidence="1 14">Multi-pass membrane protein</topology>
    </subcellularLocation>
</comment>
<feature type="transmembrane region" description="Helical" evidence="14">
    <location>
        <begin position="20"/>
        <end position="38"/>
    </location>
</feature>
<evidence type="ECO:0000256" key="13">
    <source>
        <dbReference type="ARBA" id="ARBA00023136"/>
    </source>
</evidence>
<evidence type="ECO:0000256" key="15">
    <source>
        <dbReference type="PIRSR" id="PIRSR006404-1"/>
    </source>
</evidence>
<evidence type="ECO:0000256" key="17">
    <source>
        <dbReference type="PROSITE-ProRule" id="PRU00703"/>
    </source>
</evidence>
<dbReference type="Gene3D" id="3.10.580.10">
    <property type="entry name" value="CBS-domain"/>
    <property type="match status" value="1"/>
</dbReference>
<dbReference type="PANTHER" id="PTHR39188">
    <property type="entry name" value="MEMBRANE-ASSOCIATED ZINC METALLOPROTEASE M50B"/>
    <property type="match status" value="1"/>
</dbReference>
<evidence type="ECO:0000313" key="20">
    <source>
        <dbReference type="Proteomes" id="UP000253517"/>
    </source>
</evidence>